<sequence>MNHSIAITTNHRQQSQRSIYFPTLLVARWTTMQHYATILCALALMVSLNLSLLIWLLSQLNFAIENDSHLSSKASNDHLHLIGSVKINGQLAVQNLASPKDLSELRIQTDDLVLRPHHWSSSIVSFMQLNADSMQANVGDMIAVRSSHNDRLLLLIDRQTPASSKLFVDQVVIRSTPTLQNRALSFKNGSAQVLQLQSVDHSTMSSLTLTSYTNRIRLRGTRHLRINSSKQSIQIDSRKQALSLHSGHGRIMINTKWIHLEPQSIRTVVATKLGRTYLTVGQLCLCANNGRLFMAPAEQQNYPHPHSHQQHSWMGHLYHQQEQQRCQRLASTHCWTSSWTQST</sequence>
<dbReference type="InterPro" id="IPR039972">
    <property type="entry name" value="Sarcoglycan_gamma/delta/zeta"/>
</dbReference>
<comment type="subcellular location">
    <subcellularLocation>
        <location evidence="2">Cell membrane</location>
        <location evidence="2">Sarcolemma</location>
        <topology evidence="2">Single-pass type II membrane protein</topology>
    </subcellularLocation>
    <subcellularLocation>
        <location evidence="1">Cytoplasm</location>
        <location evidence="1">Cytoskeleton</location>
    </subcellularLocation>
</comment>
<evidence type="ECO:0000256" key="10">
    <source>
        <dbReference type="ARBA" id="ARBA00023157"/>
    </source>
</evidence>
<organism evidence="14 15">
    <name type="scientific">Dermatophagoides pteronyssinus</name>
    <name type="common">European house dust mite</name>
    <dbReference type="NCBI Taxonomy" id="6956"/>
    <lineage>
        <taxon>Eukaryota</taxon>
        <taxon>Metazoa</taxon>
        <taxon>Ecdysozoa</taxon>
        <taxon>Arthropoda</taxon>
        <taxon>Chelicerata</taxon>
        <taxon>Arachnida</taxon>
        <taxon>Acari</taxon>
        <taxon>Acariformes</taxon>
        <taxon>Sarcoptiformes</taxon>
        <taxon>Astigmata</taxon>
        <taxon>Psoroptidia</taxon>
        <taxon>Analgoidea</taxon>
        <taxon>Pyroglyphidae</taxon>
        <taxon>Dermatophagoidinae</taxon>
        <taxon>Dermatophagoides</taxon>
    </lineage>
</organism>
<keyword evidence="12" id="KW-0206">Cytoskeleton</keyword>
<dbReference type="EMBL" id="NJHN03000017">
    <property type="protein sequence ID" value="KAH9425669.1"/>
    <property type="molecule type" value="Genomic_DNA"/>
</dbReference>
<comment type="caution">
    <text evidence="14">The sequence shown here is derived from an EMBL/GenBank/DDBJ whole genome shotgun (WGS) entry which is preliminary data.</text>
</comment>
<comment type="similarity">
    <text evidence="3">Belongs to the sarcoglycan beta/delta/gamma/zeta family.</text>
</comment>
<evidence type="ECO:0000256" key="7">
    <source>
        <dbReference type="ARBA" id="ARBA00022968"/>
    </source>
</evidence>
<keyword evidence="15" id="KW-1185">Reference proteome</keyword>
<evidence type="ECO:0000256" key="5">
    <source>
        <dbReference type="ARBA" id="ARBA00022490"/>
    </source>
</evidence>
<keyword evidence="8 13" id="KW-1133">Transmembrane helix</keyword>
<evidence type="ECO:0000256" key="3">
    <source>
        <dbReference type="ARBA" id="ARBA00007574"/>
    </source>
</evidence>
<dbReference type="Proteomes" id="UP000887458">
    <property type="component" value="Unassembled WGS sequence"/>
</dbReference>
<dbReference type="PANTHER" id="PTHR12939">
    <property type="entry name" value="SARCOGLYCAN"/>
    <property type="match status" value="1"/>
</dbReference>
<evidence type="ECO:0000313" key="14">
    <source>
        <dbReference type="EMBL" id="KAH9425669.1"/>
    </source>
</evidence>
<keyword evidence="10" id="KW-1015">Disulfide bond</keyword>
<evidence type="ECO:0000256" key="6">
    <source>
        <dbReference type="ARBA" id="ARBA00022692"/>
    </source>
</evidence>
<dbReference type="Pfam" id="PF04790">
    <property type="entry name" value="Sarcoglycan_1"/>
    <property type="match status" value="1"/>
</dbReference>
<dbReference type="PANTHER" id="PTHR12939:SF10">
    <property type="entry name" value="EG:4F1.1 PROTEIN"/>
    <property type="match status" value="1"/>
</dbReference>
<evidence type="ECO:0000256" key="1">
    <source>
        <dbReference type="ARBA" id="ARBA00004245"/>
    </source>
</evidence>
<evidence type="ECO:0000256" key="9">
    <source>
        <dbReference type="ARBA" id="ARBA00023136"/>
    </source>
</evidence>
<evidence type="ECO:0000256" key="4">
    <source>
        <dbReference type="ARBA" id="ARBA00022475"/>
    </source>
</evidence>
<accession>A0ABQ8JSV9</accession>
<evidence type="ECO:0000256" key="8">
    <source>
        <dbReference type="ARBA" id="ARBA00022989"/>
    </source>
</evidence>
<evidence type="ECO:0000256" key="11">
    <source>
        <dbReference type="ARBA" id="ARBA00023180"/>
    </source>
</evidence>
<dbReference type="InterPro" id="IPR006875">
    <property type="entry name" value="Sarcoglycan"/>
</dbReference>
<keyword evidence="11" id="KW-0325">Glycoprotein</keyword>
<gene>
    <name evidence="14" type="ORF">DERP_004885</name>
</gene>
<protein>
    <recommendedName>
        <fullName evidence="16">Zeta-sarcoglycan-like</fullName>
    </recommendedName>
</protein>
<name>A0ABQ8JSV9_DERPT</name>
<reference evidence="14 15" key="1">
    <citation type="journal article" date="2018" name="J. Allergy Clin. Immunol.">
        <title>High-quality assembly of Dermatophagoides pteronyssinus genome and transcriptome reveals a wide range of novel allergens.</title>
        <authorList>
            <person name="Liu X.Y."/>
            <person name="Yang K.Y."/>
            <person name="Wang M.Q."/>
            <person name="Kwok J.S."/>
            <person name="Zeng X."/>
            <person name="Yang Z."/>
            <person name="Xiao X.J."/>
            <person name="Lau C.P."/>
            <person name="Li Y."/>
            <person name="Huang Z.M."/>
            <person name="Ba J.G."/>
            <person name="Yim A.K."/>
            <person name="Ouyang C.Y."/>
            <person name="Ngai S.M."/>
            <person name="Chan T.F."/>
            <person name="Leung E.L."/>
            <person name="Liu L."/>
            <person name="Liu Z.G."/>
            <person name="Tsui S.K."/>
        </authorList>
    </citation>
    <scope>NUCLEOTIDE SEQUENCE [LARGE SCALE GENOMIC DNA]</scope>
    <source>
        <strain evidence="14">Derp</strain>
    </source>
</reference>
<evidence type="ECO:0008006" key="16">
    <source>
        <dbReference type="Google" id="ProtNLM"/>
    </source>
</evidence>
<keyword evidence="5" id="KW-0963">Cytoplasm</keyword>
<keyword evidence="6 13" id="KW-0812">Transmembrane</keyword>
<feature type="transmembrane region" description="Helical" evidence="13">
    <location>
        <begin position="35"/>
        <end position="57"/>
    </location>
</feature>
<keyword evidence="4" id="KW-1003">Cell membrane</keyword>
<proteinExistence type="inferred from homology"/>
<keyword evidence="7" id="KW-0735">Signal-anchor</keyword>
<evidence type="ECO:0000256" key="13">
    <source>
        <dbReference type="SAM" id="Phobius"/>
    </source>
</evidence>
<reference evidence="14 15" key="2">
    <citation type="journal article" date="2022" name="Mol. Biol. Evol.">
        <title>Comparative Genomics Reveals Insights into the Divergent Evolution of Astigmatic Mites and Household Pest Adaptations.</title>
        <authorList>
            <person name="Xiong Q."/>
            <person name="Wan A.T."/>
            <person name="Liu X."/>
            <person name="Fung C.S."/>
            <person name="Xiao X."/>
            <person name="Malainual N."/>
            <person name="Hou J."/>
            <person name="Wang L."/>
            <person name="Wang M."/>
            <person name="Yang K.Y."/>
            <person name="Cui Y."/>
            <person name="Leung E.L."/>
            <person name="Nong W."/>
            <person name="Shin S.K."/>
            <person name="Au S.W."/>
            <person name="Jeong K.Y."/>
            <person name="Chew F.T."/>
            <person name="Hui J.H."/>
            <person name="Leung T.F."/>
            <person name="Tungtrongchitr A."/>
            <person name="Zhong N."/>
            <person name="Liu Z."/>
            <person name="Tsui S.K."/>
        </authorList>
    </citation>
    <scope>NUCLEOTIDE SEQUENCE [LARGE SCALE GENOMIC DNA]</scope>
    <source>
        <strain evidence="14">Derp</strain>
    </source>
</reference>
<evidence type="ECO:0000256" key="12">
    <source>
        <dbReference type="ARBA" id="ARBA00023212"/>
    </source>
</evidence>
<keyword evidence="9 13" id="KW-0472">Membrane</keyword>
<evidence type="ECO:0000256" key="2">
    <source>
        <dbReference type="ARBA" id="ARBA00004274"/>
    </source>
</evidence>
<evidence type="ECO:0000313" key="15">
    <source>
        <dbReference type="Proteomes" id="UP000887458"/>
    </source>
</evidence>